<sequence>MAIHFYRTYTPSTRNRSVVSGFEEMVRSRPKRNSTSGYTCRKGHNNRGIITSQHTGGGDKRLYRQIDFRRSERGISGRIVHLTNCNINAQAELVHYPPHKL</sequence>
<dbReference type="Proteomes" id="UP001162992">
    <property type="component" value="Chromosome 8"/>
</dbReference>
<name>A0ACC2CUW9_DIPCM</name>
<comment type="caution">
    <text evidence="1">The sequence shown here is derived from an EMBL/GenBank/DDBJ whole genome shotgun (WGS) entry which is preliminary data.</text>
</comment>
<evidence type="ECO:0000313" key="2">
    <source>
        <dbReference type="Proteomes" id="UP001162992"/>
    </source>
</evidence>
<protein>
    <submittedName>
        <fullName evidence="1">Uncharacterized protein</fullName>
    </submittedName>
</protein>
<reference evidence="2" key="1">
    <citation type="journal article" date="2024" name="Proc. Natl. Acad. Sci. U.S.A.">
        <title>Extraordinary preservation of gene collinearity over three hundred million years revealed in homosporous lycophytes.</title>
        <authorList>
            <person name="Li C."/>
            <person name="Wickell D."/>
            <person name="Kuo L.Y."/>
            <person name="Chen X."/>
            <person name="Nie B."/>
            <person name="Liao X."/>
            <person name="Peng D."/>
            <person name="Ji J."/>
            <person name="Jenkins J."/>
            <person name="Williams M."/>
            <person name="Shu S."/>
            <person name="Plott C."/>
            <person name="Barry K."/>
            <person name="Rajasekar S."/>
            <person name="Grimwood J."/>
            <person name="Han X."/>
            <person name="Sun S."/>
            <person name="Hou Z."/>
            <person name="He W."/>
            <person name="Dai G."/>
            <person name="Sun C."/>
            <person name="Schmutz J."/>
            <person name="Leebens-Mack J.H."/>
            <person name="Li F.W."/>
            <person name="Wang L."/>
        </authorList>
    </citation>
    <scope>NUCLEOTIDE SEQUENCE [LARGE SCALE GENOMIC DNA]</scope>
    <source>
        <strain evidence="2">cv. PW_Plant_1</strain>
    </source>
</reference>
<organism evidence="1 2">
    <name type="scientific">Diphasiastrum complanatum</name>
    <name type="common">Issler's clubmoss</name>
    <name type="synonym">Lycopodium complanatum</name>
    <dbReference type="NCBI Taxonomy" id="34168"/>
    <lineage>
        <taxon>Eukaryota</taxon>
        <taxon>Viridiplantae</taxon>
        <taxon>Streptophyta</taxon>
        <taxon>Embryophyta</taxon>
        <taxon>Tracheophyta</taxon>
        <taxon>Lycopodiopsida</taxon>
        <taxon>Lycopodiales</taxon>
        <taxon>Lycopodiaceae</taxon>
        <taxon>Lycopodioideae</taxon>
        <taxon>Diphasiastrum</taxon>
    </lineage>
</organism>
<proteinExistence type="predicted"/>
<dbReference type="EMBL" id="CM055099">
    <property type="protein sequence ID" value="KAJ7545805.1"/>
    <property type="molecule type" value="Genomic_DNA"/>
</dbReference>
<keyword evidence="2" id="KW-1185">Reference proteome</keyword>
<evidence type="ECO:0000313" key="1">
    <source>
        <dbReference type="EMBL" id="KAJ7545805.1"/>
    </source>
</evidence>
<gene>
    <name evidence="1" type="ORF">O6H91_08G011200</name>
</gene>
<accession>A0ACC2CUW9</accession>